<organism evidence="2 3">
    <name type="scientific">Araneus ventricosus</name>
    <name type="common">Orbweaver spider</name>
    <name type="synonym">Epeira ventricosa</name>
    <dbReference type="NCBI Taxonomy" id="182803"/>
    <lineage>
        <taxon>Eukaryota</taxon>
        <taxon>Metazoa</taxon>
        <taxon>Ecdysozoa</taxon>
        <taxon>Arthropoda</taxon>
        <taxon>Chelicerata</taxon>
        <taxon>Arachnida</taxon>
        <taxon>Araneae</taxon>
        <taxon>Araneomorphae</taxon>
        <taxon>Entelegynae</taxon>
        <taxon>Araneoidea</taxon>
        <taxon>Araneidae</taxon>
        <taxon>Araneus</taxon>
    </lineage>
</organism>
<name>A0A4Y2HIT3_ARAVE</name>
<protein>
    <recommendedName>
        <fullName evidence="4">CCHC-type domain-containing protein</fullName>
    </recommendedName>
</protein>
<evidence type="ECO:0000256" key="1">
    <source>
        <dbReference type="SAM" id="MobiDB-lite"/>
    </source>
</evidence>
<sequence length="98" mass="11449">MLRAESEDVTHEERAHNTKNYQTERRSAARKNVERWRRKQDEEANGMSTKCFSFGEWDHISRNCEETRKRNSNNAMTAIEMPNWALSASMAEGNRTGL</sequence>
<feature type="compositionally biased region" description="Basic and acidic residues" evidence="1">
    <location>
        <begin position="1"/>
        <end position="42"/>
    </location>
</feature>
<reference evidence="2 3" key="1">
    <citation type="journal article" date="2019" name="Sci. Rep.">
        <title>Orb-weaving spider Araneus ventricosus genome elucidates the spidroin gene catalogue.</title>
        <authorList>
            <person name="Kono N."/>
            <person name="Nakamura H."/>
            <person name="Ohtoshi R."/>
            <person name="Moran D.A.P."/>
            <person name="Shinohara A."/>
            <person name="Yoshida Y."/>
            <person name="Fujiwara M."/>
            <person name="Mori M."/>
            <person name="Tomita M."/>
            <person name="Arakawa K."/>
        </authorList>
    </citation>
    <scope>NUCLEOTIDE SEQUENCE [LARGE SCALE GENOMIC DNA]</scope>
</reference>
<evidence type="ECO:0000313" key="3">
    <source>
        <dbReference type="Proteomes" id="UP000499080"/>
    </source>
</evidence>
<dbReference type="Proteomes" id="UP000499080">
    <property type="component" value="Unassembled WGS sequence"/>
</dbReference>
<feature type="region of interest" description="Disordered" evidence="1">
    <location>
        <begin position="1"/>
        <end position="45"/>
    </location>
</feature>
<dbReference type="AlphaFoldDB" id="A0A4Y2HIT3"/>
<keyword evidence="3" id="KW-1185">Reference proteome</keyword>
<proteinExistence type="predicted"/>
<accession>A0A4Y2HIT3</accession>
<evidence type="ECO:0008006" key="4">
    <source>
        <dbReference type="Google" id="ProtNLM"/>
    </source>
</evidence>
<dbReference type="EMBL" id="BGPR01001961">
    <property type="protein sequence ID" value="GBM65159.1"/>
    <property type="molecule type" value="Genomic_DNA"/>
</dbReference>
<comment type="caution">
    <text evidence="2">The sequence shown here is derived from an EMBL/GenBank/DDBJ whole genome shotgun (WGS) entry which is preliminary data.</text>
</comment>
<gene>
    <name evidence="2" type="ORF">AVEN_185795_1</name>
</gene>
<evidence type="ECO:0000313" key="2">
    <source>
        <dbReference type="EMBL" id="GBM65159.1"/>
    </source>
</evidence>